<proteinExistence type="inferred from homology"/>
<dbReference type="GO" id="GO:0004984">
    <property type="term" value="F:olfactory receptor activity"/>
    <property type="evidence" value="ECO:0007669"/>
    <property type="project" value="InterPro"/>
</dbReference>
<evidence type="ECO:0000256" key="7">
    <source>
        <dbReference type="ARBA" id="ARBA00023170"/>
    </source>
</evidence>
<gene>
    <name evidence="10" type="ORF">PMACD_LOCUS4956</name>
</gene>
<dbReference type="InterPro" id="IPR004117">
    <property type="entry name" value="7tm6_olfct_rcpt"/>
</dbReference>
<accession>A0A821QIL0</accession>
<feature type="transmembrane region" description="Helical" evidence="9">
    <location>
        <begin position="177"/>
        <end position="203"/>
    </location>
</feature>
<keyword evidence="11" id="KW-1185">Reference proteome</keyword>
<dbReference type="GO" id="GO:0007165">
    <property type="term" value="P:signal transduction"/>
    <property type="evidence" value="ECO:0007669"/>
    <property type="project" value="UniProtKB-KW"/>
</dbReference>
<evidence type="ECO:0000256" key="3">
    <source>
        <dbReference type="ARBA" id="ARBA00022692"/>
    </source>
</evidence>
<feature type="transmembrane region" description="Helical" evidence="9">
    <location>
        <begin position="281"/>
        <end position="301"/>
    </location>
</feature>
<reference evidence="10" key="1">
    <citation type="submission" date="2021-02" db="EMBL/GenBank/DDBJ databases">
        <authorList>
            <person name="Steward A R."/>
        </authorList>
    </citation>
    <scope>NUCLEOTIDE SEQUENCE</scope>
</reference>
<comment type="subcellular location">
    <subcellularLocation>
        <location evidence="9">Cell membrane</location>
        <topology evidence="9">Multi-pass membrane protein</topology>
    </subcellularLocation>
    <subcellularLocation>
        <location evidence="1">Membrane</location>
        <topology evidence="1">Multi-pass membrane protein</topology>
    </subcellularLocation>
</comment>
<keyword evidence="2 9" id="KW-0716">Sensory transduction</keyword>
<evidence type="ECO:0000313" key="11">
    <source>
        <dbReference type="Proteomes" id="UP000663880"/>
    </source>
</evidence>
<organism evidence="10 11">
    <name type="scientific">Pieris macdunnoughi</name>
    <dbReference type="NCBI Taxonomy" id="345717"/>
    <lineage>
        <taxon>Eukaryota</taxon>
        <taxon>Metazoa</taxon>
        <taxon>Ecdysozoa</taxon>
        <taxon>Arthropoda</taxon>
        <taxon>Hexapoda</taxon>
        <taxon>Insecta</taxon>
        <taxon>Pterygota</taxon>
        <taxon>Neoptera</taxon>
        <taxon>Endopterygota</taxon>
        <taxon>Lepidoptera</taxon>
        <taxon>Glossata</taxon>
        <taxon>Ditrysia</taxon>
        <taxon>Papilionoidea</taxon>
        <taxon>Pieridae</taxon>
        <taxon>Pierinae</taxon>
        <taxon>Pieris</taxon>
    </lineage>
</organism>
<keyword evidence="8 9" id="KW-0807">Transducer</keyword>
<evidence type="ECO:0000256" key="5">
    <source>
        <dbReference type="ARBA" id="ARBA00022989"/>
    </source>
</evidence>
<name>A0A821QIL0_9NEOP</name>
<evidence type="ECO:0000256" key="9">
    <source>
        <dbReference type="RuleBase" id="RU351113"/>
    </source>
</evidence>
<evidence type="ECO:0000256" key="8">
    <source>
        <dbReference type="ARBA" id="ARBA00023224"/>
    </source>
</evidence>
<feature type="transmembrane region" description="Helical" evidence="9">
    <location>
        <begin position="32"/>
        <end position="52"/>
    </location>
</feature>
<evidence type="ECO:0000256" key="1">
    <source>
        <dbReference type="ARBA" id="ARBA00004141"/>
    </source>
</evidence>
<dbReference type="GO" id="GO:0005549">
    <property type="term" value="F:odorant binding"/>
    <property type="evidence" value="ECO:0007669"/>
    <property type="project" value="InterPro"/>
</dbReference>
<dbReference type="PANTHER" id="PTHR21137">
    <property type="entry name" value="ODORANT RECEPTOR"/>
    <property type="match status" value="1"/>
</dbReference>
<keyword evidence="4 9" id="KW-0552">Olfaction</keyword>
<evidence type="ECO:0000256" key="2">
    <source>
        <dbReference type="ARBA" id="ARBA00022606"/>
    </source>
</evidence>
<evidence type="ECO:0000256" key="6">
    <source>
        <dbReference type="ARBA" id="ARBA00023136"/>
    </source>
</evidence>
<protein>
    <recommendedName>
        <fullName evidence="9">Odorant receptor</fullName>
    </recommendedName>
</protein>
<dbReference type="PANTHER" id="PTHR21137:SF44">
    <property type="entry name" value="ODORANT RECEPTOR 13A-RELATED"/>
    <property type="match status" value="1"/>
</dbReference>
<dbReference type="OrthoDB" id="7540137at2759"/>
<dbReference type="Proteomes" id="UP000663880">
    <property type="component" value="Unassembled WGS sequence"/>
</dbReference>
<dbReference type="Pfam" id="PF02949">
    <property type="entry name" value="7tm_6"/>
    <property type="match status" value="1"/>
</dbReference>
<keyword evidence="3 9" id="KW-0812">Transmembrane</keyword>
<comment type="caution">
    <text evidence="9">Lacks conserved residue(s) required for the propagation of feature annotation.</text>
</comment>
<comment type="caution">
    <text evidence="10">The sequence shown here is derived from an EMBL/GenBank/DDBJ whole genome shotgun (WGS) entry which is preliminary data.</text>
</comment>
<evidence type="ECO:0000313" key="10">
    <source>
        <dbReference type="EMBL" id="CAF4826695.1"/>
    </source>
</evidence>
<feature type="transmembrane region" description="Helical" evidence="9">
    <location>
        <begin position="64"/>
        <end position="83"/>
    </location>
</feature>
<keyword evidence="6 9" id="KW-0472">Membrane</keyword>
<evidence type="ECO:0000256" key="4">
    <source>
        <dbReference type="ARBA" id="ARBA00022725"/>
    </source>
</evidence>
<comment type="similarity">
    <text evidence="9">Belongs to the insect chemoreceptor superfamily. Heteromeric odorant receptor channel (TC 1.A.69) family.</text>
</comment>
<dbReference type="GO" id="GO:0005886">
    <property type="term" value="C:plasma membrane"/>
    <property type="evidence" value="ECO:0007669"/>
    <property type="project" value="UniProtKB-SubCell"/>
</dbReference>
<dbReference type="AlphaFoldDB" id="A0A821QIL0"/>
<keyword evidence="5 9" id="KW-1133">Transmembrane helix</keyword>
<dbReference type="EMBL" id="CAJOBZ010000009">
    <property type="protein sequence ID" value="CAF4826695.1"/>
    <property type="molecule type" value="Genomic_DNA"/>
</dbReference>
<feature type="transmembrane region" description="Helical" evidence="9">
    <location>
        <begin position="126"/>
        <end position="151"/>
    </location>
</feature>
<sequence length="384" mass="44855">MGIPGFDDIFKQINFNFWFIGIPFEENVKLRFYIMWSWLFVMITQECLYFISKFSNENFLDLTQLTPCTCIGILSIIKILLIAKKRLDVSKLANSLRILYEDIIRDDKKVFLVKANFVFLKYLTKYFFILNAILISVYNFASIFLILYFYLKKNKVQFFLPYAILIPFPIDTWGKWFIIYIHSTFTGFICVLYFTTVDALYFIMTTHMCSHFTILSQEIKDLKANTTHLLKDIVKKHQYILKLSQDLEEIFSGPNLFNVLIGSIEICALGFNLTMGKWTQIPGVVLFLMSVLLQILMISVYGEHLIMESTKISDAAFESEWYAMDVKSKKIIILIMLRANKPQTLTAYKFSVISYESFTKIISTSWSYFTILKSVYKSPGQVPN</sequence>
<keyword evidence="7 9" id="KW-0675">Receptor</keyword>